<dbReference type="Pfam" id="PF13936">
    <property type="entry name" value="HTH_38"/>
    <property type="match status" value="1"/>
</dbReference>
<name>A0A1C3XDH0_9HYPH</name>
<dbReference type="EMBL" id="FMAF01000033">
    <property type="protein sequence ID" value="SCB50313.1"/>
    <property type="molecule type" value="Genomic_DNA"/>
</dbReference>
<feature type="domain" description="Integrase catalytic" evidence="2">
    <location>
        <begin position="165"/>
        <end position="329"/>
    </location>
</feature>
<dbReference type="GO" id="GO:0006310">
    <property type="term" value="P:DNA recombination"/>
    <property type="evidence" value="ECO:0007669"/>
    <property type="project" value="UniProtKB-KW"/>
</dbReference>
<proteinExistence type="predicted"/>
<dbReference type="NCBIfam" id="NF033563">
    <property type="entry name" value="transpos_IS30"/>
    <property type="match status" value="1"/>
</dbReference>
<dbReference type="PROSITE" id="PS50994">
    <property type="entry name" value="INTEGRASE"/>
    <property type="match status" value="1"/>
</dbReference>
<dbReference type="InterPro" id="IPR012337">
    <property type="entry name" value="RNaseH-like_sf"/>
</dbReference>
<dbReference type="InterPro" id="IPR036397">
    <property type="entry name" value="RNaseH_sf"/>
</dbReference>
<dbReference type="OrthoDB" id="9803231at2"/>
<sequence>MARSFVQLSMDERRVIARMYEKKISQAEIARALHRDRSTICRELRRNFWHDREVPIAQGYWHVTAQQMADDRRRRYRKLLRDPQLCAAVIDRLKDGWSPEQISGRLRLVSGSSAKLSHETIYQYVYSPEGRDQQLARHLPERRRKRRPRYARKPRSLVFPIECAIRNRPDVINSRSEFGHWEADLMIFRKEHGAANIATVVERKSRYTVLFRNNDRRSKPIMSQLIRQLAPLPAQARQSLTFDRGLEFVSWRELEIGMGTTAWFCDPQAPWQKGTVENTNKRVRRYLPPETVVLDVSNQEIRSLCNRLNDTPRKCLGFQTPKEIFSRHLLAMERQSM</sequence>
<dbReference type="PANTHER" id="PTHR10948:SF23">
    <property type="entry name" value="TRANSPOSASE INSI FOR INSERTION SEQUENCE ELEMENT IS30A-RELATED"/>
    <property type="match status" value="1"/>
</dbReference>
<keyword evidence="1" id="KW-0233">DNA recombination</keyword>
<protein>
    <submittedName>
        <fullName evidence="3">Transposase, IS30 family</fullName>
    </submittedName>
</protein>
<dbReference type="GO" id="GO:0005829">
    <property type="term" value="C:cytosol"/>
    <property type="evidence" value="ECO:0007669"/>
    <property type="project" value="TreeGrafter"/>
</dbReference>
<dbReference type="GO" id="GO:0004803">
    <property type="term" value="F:transposase activity"/>
    <property type="evidence" value="ECO:0007669"/>
    <property type="project" value="TreeGrafter"/>
</dbReference>
<dbReference type="InterPro" id="IPR025246">
    <property type="entry name" value="IS30-like_HTH"/>
</dbReference>
<evidence type="ECO:0000313" key="3">
    <source>
        <dbReference type="EMBL" id="SCB50313.1"/>
    </source>
</evidence>
<dbReference type="Gene3D" id="3.30.420.10">
    <property type="entry name" value="Ribonuclease H-like superfamily/Ribonuclease H"/>
    <property type="match status" value="1"/>
</dbReference>
<reference evidence="3 4" key="1">
    <citation type="submission" date="2016-08" db="EMBL/GenBank/DDBJ databases">
        <authorList>
            <person name="Seilhamer J.J."/>
        </authorList>
    </citation>
    <scope>NUCLEOTIDE SEQUENCE [LARGE SCALE GENOMIC DNA]</scope>
    <source>
        <strain evidence="3 4">P1-7</strain>
    </source>
</reference>
<dbReference type="AlphaFoldDB" id="A0A1C3XDH0"/>
<accession>A0A1C3XDH0</accession>
<evidence type="ECO:0000256" key="1">
    <source>
        <dbReference type="ARBA" id="ARBA00023172"/>
    </source>
</evidence>
<dbReference type="Pfam" id="PF00665">
    <property type="entry name" value="rve"/>
    <property type="match status" value="1"/>
</dbReference>
<dbReference type="InterPro" id="IPR001584">
    <property type="entry name" value="Integrase_cat-core"/>
</dbReference>
<dbReference type="GO" id="GO:0015074">
    <property type="term" value="P:DNA integration"/>
    <property type="evidence" value="ECO:0007669"/>
    <property type="project" value="InterPro"/>
</dbReference>
<dbReference type="Proteomes" id="UP000199205">
    <property type="component" value="Unassembled WGS sequence"/>
</dbReference>
<evidence type="ECO:0000259" key="2">
    <source>
        <dbReference type="PROSITE" id="PS50994"/>
    </source>
</evidence>
<dbReference type="InterPro" id="IPR053392">
    <property type="entry name" value="Transposase_IS30-like"/>
</dbReference>
<dbReference type="PANTHER" id="PTHR10948">
    <property type="entry name" value="TRANSPOSASE"/>
    <property type="match status" value="1"/>
</dbReference>
<dbReference type="RefSeq" id="WP_092576705.1">
    <property type="nucleotide sequence ID" value="NZ_FMAF01000033.1"/>
</dbReference>
<dbReference type="InterPro" id="IPR051917">
    <property type="entry name" value="Transposase-Integrase"/>
</dbReference>
<dbReference type="GO" id="GO:0032196">
    <property type="term" value="P:transposition"/>
    <property type="evidence" value="ECO:0007669"/>
    <property type="project" value="TreeGrafter"/>
</dbReference>
<evidence type="ECO:0000313" key="4">
    <source>
        <dbReference type="Proteomes" id="UP000199205"/>
    </source>
</evidence>
<dbReference type="SUPFAM" id="SSF53098">
    <property type="entry name" value="Ribonuclease H-like"/>
    <property type="match status" value="1"/>
</dbReference>
<organism evidence="3 4">
    <name type="scientific">Rhizobium lusitanum</name>
    <dbReference type="NCBI Taxonomy" id="293958"/>
    <lineage>
        <taxon>Bacteria</taxon>
        <taxon>Pseudomonadati</taxon>
        <taxon>Pseudomonadota</taxon>
        <taxon>Alphaproteobacteria</taxon>
        <taxon>Hyphomicrobiales</taxon>
        <taxon>Rhizobiaceae</taxon>
        <taxon>Rhizobium/Agrobacterium group</taxon>
        <taxon>Rhizobium</taxon>
    </lineage>
</organism>
<dbReference type="GO" id="GO:0003676">
    <property type="term" value="F:nucleic acid binding"/>
    <property type="evidence" value="ECO:0007669"/>
    <property type="project" value="InterPro"/>
</dbReference>
<gene>
    <name evidence="3" type="ORF">GA0061101_1335</name>
</gene>